<evidence type="ECO:0000259" key="2">
    <source>
        <dbReference type="PROSITE" id="PS50994"/>
    </source>
</evidence>
<dbReference type="GO" id="GO:0003676">
    <property type="term" value="F:nucleic acid binding"/>
    <property type="evidence" value="ECO:0007669"/>
    <property type="project" value="InterPro"/>
</dbReference>
<evidence type="ECO:0000313" key="3">
    <source>
        <dbReference type="EMBL" id="KAF0739477.1"/>
    </source>
</evidence>
<dbReference type="PROSITE" id="PS50994">
    <property type="entry name" value="INTEGRASE"/>
    <property type="match status" value="1"/>
</dbReference>
<dbReference type="Gene3D" id="3.30.420.10">
    <property type="entry name" value="Ribonuclease H-like superfamily/Ribonuclease H"/>
    <property type="match status" value="1"/>
</dbReference>
<dbReference type="EMBL" id="VJMJ01000064">
    <property type="protein sequence ID" value="KAF0739477.1"/>
    <property type="molecule type" value="Genomic_DNA"/>
</dbReference>
<dbReference type="InterPro" id="IPR057670">
    <property type="entry name" value="SH3_retrovirus"/>
</dbReference>
<dbReference type="CDD" id="cd09272">
    <property type="entry name" value="RNase_HI_RT_Ty1"/>
    <property type="match status" value="1"/>
</dbReference>
<dbReference type="Pfam" id="PF25597">
    <property type="entry name" value="SH3_retrovirus"/>
    <property type="match status" value="1"/>
</dbReference>
<accession>A0A6G0XGV6</accession>
<feature type="compositionally biased region" description="Polar residues" evidence="1">
    <location>
        <begin position="250"/>
        <end position="262"/>
    </location>
</feature>
<keyword evidence="4" id="KW-1185">Reference proteome</keyword>
<dbReference type="SUPFAM" id="SSF53098">
    <property type="entry name" value="Ribonuclease H-like"/>
    <property type="match status" value="1"/>
</dbReference>
<reference evidence="3 4" key="1">
    <citation type="submission" date="2019-07" db="EMBL/GenBank/DDBJ databases">
        <title>Genomics analysis of Aphanomyces spp. identifies a new class of oomycete effector associated with host adaptation.</title>
        <authorList>
            <person name="Gaulin E."/>
        </authorList>
    </citation>
    <scope>NUCLEOTIDE SEQUENCE [LARGE SCALE GENOMIC DNA]</scope>
    <source>
        <strain evidence="3 4">ATCC 201684</strain>
    </source>
</reference>
<dbReference type="InterPro" id="IPR036397">
    <property type="entry name" value="RNaseH_sf"/>
</dbReference>
<gene>
    <name evidence="3" type="ORF">Ae201684_005042</name>
</gene>
<dbReference type="Proteomes" id="UP000481153">
    <property type="component" value="Unassembled WGS sequence"/>
</dbReference>
<dbReference type="AlphaFoldDB" id="A0A6G0XGV6"/>
<feature type="domain" description="Integrase catalytic" evidence="2">
    <location>
        <begin position="1"/>
        <end position="113"/>
    </location>
</feature>
<protein>
    <recommendedName>
        <fullName evidence="2">Integrase catalytic domain-containing protein</fullName>
    </recommendedName>
</protein>
<feature type="compositionally biased region" description="Polar residues" evidence="1">
    <location>
        <begin position="270"/>
        <end position="280"/>
    </location>
</feature>
<name>A0A6G0XGV6_9STRA</name>
<dbReference type="InterPro" id="IPR012337">
    <property type="entry name" value="RNaseH-like_sf"/>
</dbReference>
<dbReference type="PANTHER" id="PTHR11439">
    <property type="entry name" value="GAG-POL-RELATED RETROTRANSPOSON"/>
    <property type="match status" value="1"/>
</dbReference>
<comment type="caution">
    <text evidence="3">The sequence shown here is derived from an EMBL/GenBank/DDBJ whole genome shotgun (WGS) entry which is preliminary data.</text>
</comment>
<organism evidence="3 4">
    <name type="scientific">Aphanomyces euteiches</name>
    <dbReference type="NCBI Taxonomy" id="100861"/>
    <lineage>
        <taxon>Eukaryota</taxon>
        <taxon>Sar</taxon>
        <taxon>Stramenopiles</taxon>
        <taxon>Oomycota</taxon>
        <taxon>Saprolegniomycetes</taxon>
        <taxon>Saprolegniales</taxon>
        <taxon>Verrucalvaceae</taxon>
        <taxon>Aphanomyces</taxon>
    </lineage>
</organism>
<proteinExistence type="predicted"/>
<dbReference type="GO" id="GO:0015074">
    <property type="term" value="P:DNA integration"/>
    <property type="evidence" value="ECO:0007669"/>
    <property type="project" value="InterPro"/>
</dbReference>
<dbReference type="InterPro" id="IPR001584">
    <property type="entry name" value="Integrase_cat-core"/>
</dbReference>
<dbReference type="SUPFAM" id="SSF56672">
    <property type="entry name" value="DNA/RNA polymerases"/>
    <property type="match status" value="1"/>
</dbReference>
<evidence type="ECO:0000256" key="1">
    <source>
        <dbReference type="SAM" id="MobiDB-lite"/>
    </source>
</evidence>
<feature type="compositionally biased region" description="Acidic residues" evidence="1">
    <location>
        <begin position="196"/>
        <end position="205"/>
    </location>
</feature>
<evidence type="ECO:0000313" key="4">
    <source>
        <dbReference type="Proteomes" id="UP000481153"/>
    </source>
</evidence>
<dbReference type="PANTHER" id="PTHR11439:SF467">
    <property type="entry name" value="INTEGRASE CATALYTIC DOMAIN-CONTAINING PROTEIN"/>
    <property type="match status" value="1"/>
</dbReference>
<dbReference type="InterPro" id="IPR043502">
    <property type="entry name" value="DNA/RNA_pol_sf"/>
</dbReference>
<dbReference type="InterPro" id="IPR013103">
    <property type="entry name" value="RVT_2"/>
</dbReference>
<dbReference type="VEuPathDB" id="FungiDB:AeMF1_015438"/>
<feature type="compositionally biased region" description="Polar residues" evidence="1">
    <location>
        <begin position="207"/>
        <end position="219"/>
    </location>
</feature>
<sequence length="886" mass="100422">MKIWKWSETQTGNKMKIFRSDGGSEYTSNHFRDQLDELGIQHETSAAEQQWQNGIAERAHRTIMEMAMAMLAHSGLAKRWWAEAVNTAVFTLNRVVHNSTATATPYEAFTGHRPTLANFKVFGCTAFRLVNNPSRRNKLDPNATKCVFLEYAEHQKAYKLYDLEEHKTCTAVHVKFLENDFIGRRSKLDEYLVSHDDDDEEDDELIGNQTSPTRSLSRTASERFTLGTEQQRAPAGSLETKSHFKVPRDPTSQPRSNIYSASQRDHSYTRQDNASPTAHTTDMRMTTDDFNSPPPGMTLRPRNSIRPPRRNFDYQQLACAVDLEDHIQSSITIDGLEFAYSATMHNDDVPQSHSEAMRSADREKWIEAEKLEMKQLLDAKTWKLVELPKDRKSIGTRWTYARKVNANGEAVRYKARLVCKGYSQIHGVDYTDTYSPVVKMTTVRVCLAIAASKGLTILQADADTAFVQATIENGVDLYVDQPPGYGDGTPRKMLLIKALYGLKQAALAWYEHCRTILQDIGFHQSQFDPCLYLRNKTSELEMICTYVDDFLIIAQSRTKADQILDEIEPRMKIKRQGRASYVLGIMFSYDDDNGSITLNQGAYSERILKRFGMSCCHAYHTPEVHDRDDLWNDETQQPTDQELYRSIVGSLMYLMVCTRPDIAHAVQRLSLYVHSPREPHMIGAKRLLRYIKSTPDVGLTFCRNKITLMGYSDASWASRPDRKSVTGNLCLLAGSVVSWKSARQRIVALSTCEAEYIALAEVAKEIIWLRGLLNDIGILQTDATPTFCDNKAAIATAENDNISERSKHMDVRMHFIRQLLKEHRLVLKLVGTADQLADVLTKVSTRAALESFRNLVMSPTKDTPSTQLPMEIPQSAKEFAPVSESG</sequence>
<feature type="region of interest" description="Disordered" evidence="1">
    <location>
        <begin position="196"/>
        <end position="308"/>
    </location>
</feature>
<dbReference type="Pfam" id="PF07727">
    <property type="entry name" value="RVT_2"/>
    <property type="match status" value="1"/>
</dbReference>